<name>A0A9W9WZL7_9EURO</name>
<dbReference type="OrthoDB" id="4153865at2759"/>
<reference evidence="2" key="2">
    <citation type="journal article" date="2023" name="IMA Fungus">
        <title>Comparative genomic study of the Penicillium genus elucidates a diverse pangenome and 15 lateral gene transfer events.</title>
        <authorList>
            <person name="Petersen C."/>
            <person name="Sorensen T."/>
            <person name="Nielsen M.R."/>
            <person name="Sondergaard T.E."/>
            <person name="Sorensen J.L."/>
            <person name="Fitzpatrick D.A."/>
            <person name="Frisvad J.C."/>
            <person name="Nielsen K.L."/>
        </authorList>
    </citation>
    <scope>NUCLEOTIDE SEQUENCE</scope>
    <source>
        <strain evidence="2">IBT 17660</strain>
    </source>
</reference>
<feature type="region of interest" description="Disordered" evidence="1">
    <location>
        <begin position="13"/>
        <end position="40"/>
    </location>
</feature>
<organism evidence="2 3">
    <name type="scientific">Penicillium desertorum</name>
    <dbReference type="NCBI Taxonomy" id="1303715"/>
    <lineage>
        <taxon>Eukaryota</taxon>
        <taxon>Fungi</taxon>
        <taxon>Dikarya</taxon>
        <taxon>Ascomycota</taxon>
        <taxon>Pezizomycotina</taxon>
        <taxon>Eurotiomycetes</taxon>
        <taxon>Eurotiomycetidae</taxon>
        <taxon>Eurotiales</taxon>
        <taxon>Aspergillaceae</taxon>
        <taxon>Penicillium</taxon>
    </lineage>
</organism>
<accession>A0A9W9WZL7</accession>
<dbReference type="EMBL" id="JAPWDO010000003">
    <property type="protein sequence ID" value="KAJ5479703.1"/>
    <property type="molecule type" value="Genomic_DNA"/>
</dbReference>
<dbReference type="AlphaFoldDB" id="A0A9W9WZL7"/>
<comment type="caution">
    <text evidence="2">The sequence shown here is derived from an EMBL/GenBank/DDBJ whole genome shotgun (WGS) entry which is preliminary data.</text>
</comment>
<evidence type="ECO:0000256" key="1">
    <source>
        <dbReference type="SAM" id="MobiDB-lite"/>
    </source>
</evidence>
<proteinExistence type="predicted"/>
<reference evidence="2" key="1">
    <citation type="submission" date="2022-12" db="EMBL/GenBank/DDBJ databases">
        <authorList>
            <person name="Petersen C."/>
        </authorList>
    </citation>
    <scope>NUCLEOTIDE SEQUENCE</scope>
    <source>
        <strain evidence="2">IBT 17660</strain>
    </source>
</reference>
<gene>
    <name evidence="2" type="ORF">N7530_005212</name>
</gene>
<dbReference type="Proteomes" id="UP001147760">
    <property type="component" value="Unassembled WGS sequence"/>
</dbReference>
<keyword evidence="3" id="KW-1185">Reference proteome</keyword>
<protein>
    <submittedName>
        <fullName evidence="2">Uncharacterized protein</fullName>
    </submittedName>
</protein>
<evidence type="ECO:0000313" key="2">
    <source>
        <dbReference type="EMBL" id="KAJ5479703.1"/>
    </source>
</evidence>
<sequence>MFANILSWFSKEATPNSTSDATTSIESHQLTSPEAPSINRMVTEQPPNQTDTPLVAPVFSASSAVSAVSIAASFEHAVGFPLDFLDALLYT</sequence>
<evidence type="ECO:0000313" key="3">
    <source>
        <dbReference type="Proteomes" id="UP001147760"/>
    </source>
</evidence>